<sequence length="484" mass="52314">MTNYPDRGQAPDGSTANNPAGHPHTAPSNTAPPNPAPSQTAPPGSTLPHTAPPHPAPPQTAHPQTAQCYSPSDRERWAPEPPKRRDRTAFERDRARVLHSAALRRLAAKTQVASPGADAGADTVQSLRTRLTHSLECAQVGRELGKSLGCDPDLVETACLSHDIGHPPFGHNGEAALDVVARDCGGFEGNAQSLRVLTRLEPKSFAPDGPPLHGRSVGLNLTRAALDAAMKYPWTEADAVNGKFGIYADDVDVARWVRGDAHPGRTCFEAQVMDWSDDVAYSVHDLEDALVAGHIDFARLADPAERRLVAATAIKLYCADADLAELEERFAVLLAEPCWPDHYDGTPRDLAALKNLTSTLIGRFCVAAETATRDAYGDRPLTRYAAELIVPREQRLENALLKGITAHYVWISHEEIRARQRTLITELAEMMLAGAPGTLDPGFRAAFTDADDDAARLRAVVDQIASLTDLSATTRHAMLSDRDH</sequence>
<accession>A0ABX8R2L4</accession>
<organism evidence="4 5">
    <name type="scientific">Actinomadura graeca</name>
    <dbReference type="NCBI Taxonomy" id="2750812"/>
    <lineage>
        <taxon>Bacteria</taxon>
        <taxon>Bacillati</taxon>
        <taxon>Actinomycetota</taxon>
        <taxon>Actinomycetes</taxon>
        <taxon>Streptosporangiales</taxon>
        <taxon>Thermomonosporaceae</taxon>
        <taxon>Actinomadura</taxon>
    </lineage>
</organism>
<dbReference type="NCBIfam" id="TIGR01353">
    <property type="entry name" value="dGTP_triPase"/>
    <property type="match status" value="1"/>
</dbReference>
<feature type="region of interest" description="Disordered" evidence="2">
    <location>
        <begin position="1"/>
        <end position="92"/>
    </location>
</feature>
<dbReference type="CDD" id="cd00077">
    <property type="entry name" value="HDc"/>
    <property type="match status" value="1"/>
</dbReference>
<feature type="compositionally biased region" description="Pro residues" evidence="2">
    <location>
        <begin position="50"/>
        <end position="60"/>
    </location>
</feature>
<protein>
    <submittedName>
        <fullName evidence="4">Deoxyguanosinetriphosphate triphosphohydrolase</fullName>
    </submittedName>
</protein>
<dbReference type="InterPro" id="IPR003607">
    <property type="entry name" value="HD/PDEase_dom"/>
</dbReference>
<dbReference type="PANTHER" id="PTHR11373:SF32">
    <property type="entry name" value="DEOXYGUANOSINETRIPHOSPHATE TRIPHOSPHOHYDROLASE"/>
    <property type="match status" value="1"/>
</dbReference>
<evidence type="ECO:0000313" key="5">
    <source>
        <dbReference type="Proteomes" id="UP001049518"/>
    </source>
</evidence>
<feature type="domain" description="HD" evidence="3">
    <location>
        <begin position="130"/>
        <end position="254"/>
    </location>
</feature>
<keyword evidence="5" id="KW-1185">Reference proteome</keyword>
<evidence type="ECO:0000256" key="1">
    <source>
        <dbReference type="ARBA" id="ARBA00022801"/>
    </source>
</evidence>
<dbReference type="SUPFAM" id="SSF109604">
    <property type="entry name" value="HD-domain/PDEase-like"/>
    <property type="match status" value="1"/>
</dbReference>
<dbReference type="InterPro" id="IPR050135">
    <property type="entry name" value="dGTPase-like"/>
</dbReference>
<dbReference type="InterPro" id="IPR006674">
    <property type="entry name" value="HD_domain"/>
</dbReference>
<dbReference type="Pfam" id="PF01966">
    <property type="entry name" value="HD"/>
    <property type="match status" value="1"/>
</dbReference>
<dbReference type="PROSITE" id="PS51831">
    <property type="entry name" value="HD"/>
    <property type="match status" value="1"/>
</dbReference>
<dbReference type="InterPro" id="IPR006261">
    <property type="entry name" value="dGTPase"/>
</dbReference>
<evidence type="ECO:0000259" key="3">
    <source>
        <dbReference type="PROSITE" id="PS51831"/>
    </source>
</evidence>
<reference evidence="4" key="1">
    <citation type="submission" date="2020-07" db="EMBL/GenBank/DDBJ databases">
        <authorList>
            <person name="Tarantini F.S."/>
            <person name="Hong K.W."/>
            <person name="Chan K.G."/>
        </authorList>
    </citation>
    <scope>NUCLEOTIDE SEQUENCE</scope>
    <source>
        <strain evidence="4">32-07</strain>
    </source>
</reference>
<dbReference type="SMART" id="SM00471">
    <property type="entry name" value="HDc"/>
    <property type="match status" value="1"/>
</dbReference>
<dbReference type="PANTHER" id="PTHR11373">
    <property type="entry name" value="DEOXYNUCLEOSIDE TRIPHOSPHATE TRIPHOSPHOHYDROLASE"/>
    <property type="match status" value="1"/>
</dbReference>
<dbReference type="NCBIfam" id="NF002829">
    <property type="entry name" value="PRK03007.1"/>
    <property type="match status" value="1"/>
</dbReference>
<keyword evidence="1" id="KW-0378">Hydrolase</keyword>
<dbReference type="Pfam" id="PF13286">
    <property type="entry name" value="HD_assoc"/>
    <property type="match status" value="1"/>
</dbReference>
<proteinExistence type="predicted"/>
<gene>
    <name evidence="4" type="ORF">AGRA3207_006542</name>
</gene>
<feature type="compositionally biased region" description="Basic and acidic residues" evidence="2">
    <location>
        <begin position="72"/>
        <end position="92"/>
    </location>
</feature>
<dbReference type="EMBL" id="CP059572">
    <property type="protein sequence ID" value="QXJ25098.1"/>
    <property type="molecule type" value="Genomic_DNA"/>
</dbReference>
<evidence type="ECO:0000313" key="4">
    <source>
        <dbReference type="EMBL" id="QXJ25098.1"/>
    </source>
</evidence>
<dbReference type="Gene3D" id="1.10.3210.10">
    <property type="entry name" value="Hypothetical protein af1432"/>
    <property type="match status" value="1"/>
</dbReference>
<dbReference type="InterPro" id="IPR026875">
    <property type="entry name" value="PHydrolase_assoc_dom"/>
</dbReference>
<name>A0ABX8R2L4_9ACTN</name>
<dbReference type="Proteomes" id="UP001049518">
    <property type="component" value="Chromosome"/>
</dbReference>
<evidence type="ECO:0000256" key="2">
    <source>
        <dbReference type="SAM" id="MobiDB-lite"/>
    </source>
</evidence>